<dbReference type="Gene3D" id="3.20.20.70">
    <property type="entry name" value="Aldolase class I"/>
    <property type="match status" value="1"/>
</dbReference>
<feature type="binding site" evidence="7">
    <location>
        <position position="28"/>
    </location>
    <ligand>
        <name>glyoxylate</name>
        <dbReference type="ChEBI" id="CHEBI:36655"/>
    </ligand>
</feature>
<dbReference type="InterPro" id="IPR000262">
    <property type="entry name" value="FMN-dep_DH"/>
</dbReference>
<evidence type="ECO:0000256" key="5">
    <source>
        <dbReference type="ARBA" id="ARBA00024042"/>
    </source>
</evidence>
<comment type="similarity">
    <text evidence="5">Belongs to the FMN-dependent alpha-hydroxy acid dehydrogenase family.</text>
</comment>
<evidence type="ECO:0000256" key="2">
    <source>
        <dbReference type="ARBA" id="ARBA00022630"/>
    </source>
</evidence>
<keyword evidence="10" id="KW-1185">Reference proteome</keyword>
<dbReference type="PANTHER" id="PTHR10578:SF107">
    <property type="entry name" value="2-HYDROXYACID OXIDASE 1"/>
    <property type="match status" value="1"/>
</dbReference>
<dbReference type="PROSITE" id="PS00557">
    <property type="entry name" value="FMN_HYDROXY_ACID_DH_1"/>
    <property type="match status" value="1"/>
</dbReference>
<feature type="binding site" evidence="7">
    <location>
        <begin position="81"/>
        <end position="83"/>
    </location>
    <ligand>
        <name>FMN</name>
        <dbReference type="ChEBI" id="CHEBI:58210"/>
    </ligand>
</feature>
<dbReference type="HOGENOM" id="CLU_020639_0_0_5"/>
<dbReference type="SUPFAM" id="SSF51395">
    <property type="entry name" value="FMN-linked oxidoreductases"/>
    <property type="match status" value="1"/>
</dbReference>
<evidence type="ECO:0000256" key="6">
    <source>
        <dbReference type="PIRSR" id="PIRSR000138-1"/>
    </source>
</evidence>
<evidence type="ECO:0000256" key="1">
    <source>
        <dbReference type="ARBA" id="ARBA00001917"/>
    </source>
</evidence>
<dbReference type="EMBL" id="CP002798">
    <property type="protein sequence ID" value="AEG49530.1"/>
    <property type="molecule type" value="Genomic_DNA"/>
</dbReference>
<keyword evidence="4 9" id="KW-0560">Oxidoreductase</keyword>
<dbReference type="Proteomes" id="UP000007150">
    <property type="component" value="Chromosome 1"/>
</dbReference>
<feature type="binding site" evidence="7">
    <location>
        <position position="131"/>
    </location>
    <ligand>
        <name>FMN</name>
        <dbReference type="ChEBI" id="CHEBI:58210"/>
    </ligand>
</feature>
<comment type="cofactor">
    <cofactor evidence="1">
        <name>FMN</name>
        <dbReference type="ChEBI" id="CHEBI:58210"/>
    </cofactor>
</comment>
<feature type="binding site" evidence="7">
    <location>
        <position position="168"/>
    </location>
    <ligand>
        <name>glyoxylate</name>
        <dbReference type="ChEBI" id="CHEBI:36655"/>
    </ligand>
</feature>
<gene>
    <name evidence="9" type="ORF">Sphch_1846</name>
</gene>
<reference evidence="9 10" key="1">
    <citation type="submission" date="2011-05" db="EMBL/GenBank/DDBJ databases">
        <title>Complete sequence of chromosome 1 of Sphingobium chlorophenolicum L-1.</title>
        <authorList>
            <consortium name="US DOE Joint Genome Institute"/>
            <person name="Lucas S."/>
            <person name="Han J."/>
            <person name="Lapidus A."/>
            <person name="Cheng J.-F."/>
            <person name="Goodwin L."/>
            <person name="Pitluck S."/>
            <person name="Peters L."/>
            <person name="Daligault H."/>
            <person name="Han C."/>
            <person name="Tapia R."/>
            <person name="Land M."/>
            <person name="Hauser L."/>
            <person name="Kyrpides N."/>
            <person name="Ivanova N."/>
            <person name="Pagani I."/>
            <person name="Turner P."/>
            <person name="Copley S."/>
            <person name="Woyke T."/>
        </authorList>
    </citation>
    <scope>NUCLEOTIDE SEQUENCE [LARGE SCALE GENOMIC DNA]</scope>
    <source>
        <strain evidence="9 10">L-1</strain>
    </source>
</reference>
<proteinExistence type="inferred from homology"/>
<dbReference type="STRING" id="690566.Sphch_1846"/>
<feature type="binding site" evidence="7">
    <location>
        <begin position="311"/>
        <end position="315"/>
    </location>
    <ligand>
        <name>FMN</name>
        <dbReference type="ChEBI" id="CHEBI:58210"/>
    </ligand>
</feature>
<sequence>MMQLQRANNVADLRTQARRKLPHPIFEYLEGGADDEVSLSRNSAAFRELELLPDVLVDVSSVRTETTIFGQPCRWPLMLSPTGLTRMFHGHAELAVARAAARHGLPYCLSTMGTTRLEELGQAGSGPKLFQIYIFKDRGLTAEFVARCKDAGYHGLVLTVDTPVAGNRERDRASGLSLPPRLTLSSLLSFALHPSWSLQALTGSKFDLANVSHRVDALAAGPMSLFDYIGGQFDRAVTWRDLEWLAAEWNGPLAIKGVMTPADAEQSINCGATGVILSNHGGRQLDGAPAPADQISAVRARIGDGPDVICDGGVRRGSDVVKALALGATACSIGRPYIYGLAAGGEAGVDRVLSLLFEEFERTMTLAGVPDIAALGQRHVRRRS</sequence>
<protein>
    <submittedName>
        <fullName evidence="9">(S)-2-hydroxy-acid oxidase</fullName>
        <ecNumber evidence="9">1.1.3.15</ecNumber>
    </submittedName>
</protein>
<feature type="active site" description="Proton acceptor" evidence="6">
    <location>
        <position position="280"/>
    </location>
</feature>
<feature type="binding site" evidence="7">
    <location>
        <position position="110"/>
    </location>
    <ligand>
        <name>FMN</name>
        <dbReference type="ChEBI" id="CHEBI:58210"/>
    </ligand>
</feature>
<dbReference type="PANTHER" id="PTHR10578">
    <property type="entry name" value="S -2-HYDROXY-ACID OXIDASE-RELATED"/>
    <property type="match status" value="1"/>
</dbReference>
<feature type="binding site" evidence="7">
    <location>
        <position position="283"/>
    </location>
    <ligand>
        <name>glyoxylate</name>
        <dbReference type="ChEBI" id="CHEBI:36655"/>
    </ligand>
</feature>
<keyword evidence="3 7" id="KW-0288">FMN</keyword>
<dbReference type="KEGG" id="sch:Sphch_1846"/>
<dbReference type="EC" id="1.1.3.15" evidence="9"/>
<feature type="domain" description="FMN hydroxy acid dehydrogenase" evidence="8">
    <location>
        <begin position="2"/>
        <end position="384"/>
    </location>
</feature>
<dbReference type="RefSeq" id="WP_013847780.1">
    <property type="nucleotide sequence ID" value="NC_015593.1"/>
</dbReference>
<dbReference type="Pfam" id="PF01070">
    <property type="entry name" value="FMN_dh"/>
    <property type="match status" value="1"/>
</dbReference>
<evidence type="ECO:0000256" key="3">
    <source>
        <dbReference type="ARBA" id="ARBA00022643"/>
    </source>
</evidence>
<evidence type="ECO:0000313" key="9">
    <source>
        <dbReference type="EMBL" id="AEG49530.1"/>
    </source>
</evidence>
<dbReference type="PIRSF" id="PIRSF000138">
    <property type="entry name" value="Al-hdrx_acd_dh"/>
    <property type="match status" value="1"/>
</dbReference>
<dbReference type="FunFam" id="3.20.20.70:FF:000029">
    <property type="entry name" value="L-lactate dehydrogenase"/>
    <property type="match status" value="1"/>
</dbReference>
<dbReference type="GO" id="GO:0003973">
    <property type="term" value="F:(S)-2-hydroxy-acid oxidase activity"/>
    <property type="evidence" value="ECO:0007669"/>
    <property type="project" value="UniProtKB-EC"/>
</dbReference>
<evidence type="ECO:0000259" key="8">
    <source>
        <dbReference type="PROSITE" id="PS51349"/>
    </source>
</evidence>
<dbReference type="CDD" id="cd02809">
    <property type="entry name" value="alpha_hydroxyacid_oxid_FMN"/>
    <property type="match status" value="1"/>
</dbReference>
<dbReference type="GO" id="GO:0010181">
    <property type="term" value="F:FMN binding"/>
    <property type="evidence" value="ECO:0007669"/>
    <property type="project" value="InterPro"/>
</dbReference>
<feature type="binding site" evidence="7">
    <location>
        <position position="280"/>
    </location>
    <ligand>
        <name>glyoxylate</name>
        <dbReference type="ChEBI" id="CHEBI:36655"/>
    </ligand>
</feature>
<evidence type="ECO:0000313" key="10">
    <source>
        <dbReference type="Proteomes" id="UP000007150"/>
    </source>
</evidence>
<feature type="binding site" evidence="7">
    <location>
        <position position="256"/>
    </location>
    <ligand>
        <name>FMN</name>
        <dbReference type="ChEBI" id="CHEBI:58210"/>
    </ligand>
</feature>
<dbReference type="AlphaFoldDB" id="F6ETN5"/>
<feature type="binding site" evidence="7">
    <location>
        <position position="278"/>
    </location>
    <ligand>
        <name>FMN</name>
        <dbReference type="ChEBI" id="CHEBI:58210"/>
    </ligand>
</feature>
<dbReference type="InterPro" id="IPR037396">
    <property type="entry name" value="FMN_HAD"/>
</dbReference>
<keyword evidence="2 7" id="KW-0285">Flavoprotein</keyword>
<organism evidence="9 10">
    <name type="scientific">Sphingobium chlorophenolicum L-1</name>
    <dbReference type="NCBI Taxonomy" id="690566"/>
    <lineage>
        <taxon>Bacteria</taxon>
        <taxon>Pseudomonadati</taxon>
        <taxon>Pseudomonadota</taxon>
        <taxon>Alphaproteobacteria</taxon>
        <taxon>Sphingomonadales</taxon>
        <taxon>Sphingomonadaceae</taxon>
        <taxon>Sphingobium</taxon>
    </lineage>
</organism>
<dbReference type="InterPro" id="IPR012133">
    <property type="entry name" value="Alpha-hydoxy_acid_DH_FMN"/>
</dbReference>
<name>F6ETN5_SPHCR</name>
<dbReference type="InterPro" id="IPR013785">
    <property type="entry name" value="Aldolase_TIM"/>
</dbReference>
<accession>F6ETN5</accession>
<feature type="binding site" evidence="7">
    <location>
        <begin position="334"/>
        <end position="335"/>
    </location>
    <ligand>
        <name>FMN</name>
        <dbReference type="ChEBI" id="CHEBI:58210"/>
    </ligand>
</feature>
<feature type="binding site" evidence="7">
    <location>
        <position position="133"/>
    </location>
    <ligand>
        <name>glyoxylate</name>
        <dbReference type="ChEBI" id="CHEBI:36655"/>
    </ligand>
</feature>
<evidence type="ECO:0000256" key="4">
    <source>
        <dbReference type="ARBA" id="ARBA00023002"/>
    </source>
</evidence>
<feature type="binding site" evidence="7">
    <location>
        <position position="159"/>
    </location>
    <ligand>
        <name>FMN</name>
        <dbReference type="ChEBI" id="CHEBI:58210"/>
    </ligand>
</feature>
<dbReference type="InterPro" id="IPR008259">
    <property type="entry name" value="FMN_hydac_DH_AS"/>
</dbReference>
<evidence type="ECO:0000256" key="7">
    <source>
        <dbReference type="PIRSR" id="PIRSR000138-2"/>
    </source>
</evidence>
<dbReference type="PROSITE" id="PS51349">
    <property type="entry name" value="FMN_HYDROXY_ACID_DH_2"/>
    <property type="match status" value="1"/>
</dbReference>